<evidence type="ECO:0000313" key="2">
    <source>
        <dbReference type="Proteomes" id="UP000472320"/>
    </source>
</evidence>
<dbReference type="GO" id="GO:0005524">
    <property type="term" value="F:ATP binding"/>
    <property type="evidence" value="ECO:0007669"/>
    <property type="project" value="UniProtKB-ARBA"/>
</dbReference>
<dbReference type="EMBL" id="WNKX01000012">
    <property type="protein sequence ID" value="MTW12286.1"/>
    <property type="molecule type" value="Genomic_DNA"/>
</dbReference>
<dbReference type="RefSeq" id="WP_155455220.1">
    <property type="nucleotide sequence ID" value="NZ_WNKX01000012.1"/>
</dbReference>
<proteinExistence type="predicted"/>
<dbReference type="Gene3D" id="3.40.50.10330">
    <property type="entry name" value="Probable inorganic polyphosphate/atp-NAD kinase, domain 1"/>
    <property type="match status" value="1"/>
</dbReference>
<sequence length="377" mass="38614">MKVGLVVNPLAGIGGPAGLKGSDGDACVQAALASGSQPQAAARLATMLRACGDAAHAIGWYAADGEMGLAALRKAGLEASAVVPVTSPSQAADTRRASRTLAGMGIDLLLFAGGDGTARDVLDGVREAGMAATLPVLGLPAGVKMQSAVFANHPTAAGLLLRQLRQNGLALCSDAEVLDLDEEQLRRGVIAPRLYGYLQSPQVPSLTQGGKARHVSGSGAQRLAIARGFAEGMQADALYLVGPGTTTQALLAVLGVDGTLLGVDAVQGDGTLVASNATRFELEGLASNWQAPLHLVLSPIGGQGLVLGRGNQQISPRLLRAAGRHGLHVLAPPDKLISLRGGVLRIDSGDPQLDEEFNGYLPVTTGYREQTMWPVSV</sequence>
<dbReference type="InterPro" id="IPR039065">
    <property type="entry name" value="AcoX-like"/>
</dbReference>
<dbReference type="GO" id="GO:0051287">
    <property type="term" value="F:NAD binding"/>
    <property type="evidence" value="ECO:0007669"/>
    <property type="project" value="UniProtKB-ARBA"/>
</dbReference>
<keyword evidence="2" id="KW-1185">Reference proteome</keyword>
<dbReference type="InterPro" id="IPR016064">
    <property type="entry name" value="NAD/diacylglycerol_kinase_sf"/>
</dbReference>
<dbReference type="GO" id="GO:0006741">
    <property type="term" value="P:NADP+ biosynthetic process"/>
    <property type="evidence" value="ECO:0007669"/>
    <property type="project" value="InterPro"/>
</dbReference>
<dbReference type="OrthoDB" id="5511344at2"/>
<dbReference type="GO" id="GO:0003951">
    <property type="term" value="F:NAD+ kinase activity"/>
    <property type="evidence" value="ECO:0007669"/>
    <property type="project" value="InterPro"/>
</dbReference>
<protein>
    <submittedName>
        <fullName evidence="1">ATP-NAD kinase</fullName>
    </submittedName>
</protein>
<keyword evidence="1" id="KW-0418">Kinase</keyword>
<dbReference type="Proteomes" id="UP000472320">
    <property type="component" value="Unassembled WGS sequence"/>
</dbReference>
<dbReference type="SUPFAM" id="SSF111331">
    <property type="entry name" value="NAD kinase/diacylglycerol kinase-like"/>
    <property type="match status" value="1"/>
</dbReference>
<dbReference type="PANTHER" id="PTHR40697:SF2">
    <property type="entry name" value="ATP-NAD KINASE-RELATED"/>
    <property type="match status" value="1"/>
</dbReference>
<name>A0A6L6QKU1_9BURK</name>
<organism evidence="1 2">
    <name type="scientific">Massilia eburnea</name>
    <dbReference type="NCBI Taxonomy" id="1776165"/>
    <lineage>
        <taxon>Bacteria</taxon>
        <taxon>Pseudomonadati</taxon>
        <taxon>Pseudomonadota</taxon>
        <taxon>Betaproteobacteria</taxon>
        <taxon>Burkholderiales</taxon>
        <taxon>Oxalobacteraceae</taxon>
        <taxon>Telluria group</taxon>
        <taxon>Massilia</taxon>
    </lineage>
</organism>
<dbReference type="Pfam" id="PF20143">
    <property type="entry name" value="NAD_kinase_C"/>
    <property type="match status" value="1"/>
</dbReference>
<dbReference type="InterPro" id="IPR002504">
    <property type="entry name" value="NADK"/>
</dbReference>
<dbReference type="PIRSF" id="PIRSF016907">
    <property type="entry name" value="Kin_ATP-NAD"/>
    <property type="match status" value="1"/>
</dbReference>
<dbReference type="PANTHER" id="PTHR40697">
    <property type="entry name" value="ACETOIN CATABOLISM PROTEIN X"/>
    <property type="match status" value="1"/>
</dbReference>
<reference evidence="1 2" key="1">
    <citation type="submission" date="2019-11" db="EMBL/GenBank/DDBJ databases">
        <title>Type strains purchased from KCTC, JCM and DSMZ.</title>
        <authorList>
            <person name="Lu H."/>
        </authorList>
    </citation>
    <scope>NUCLEOTIDE SEQUENCE [LARGE SCALE GENOMIC DNA]</scope>
    <source>
        <strain evidence="1 2">JCM 31587</strain>
    </source>
</reference>
<comment type="caution">
    <text evidence="1">The sequence shown here is derived from an EMBL/GenBank/DDBJ whole genome shotgun (WGS) entry which is preliminary data.</text>
</comment>
<dbReference type="Pfam" id="PF01513">
    <property type="entry name" value="NAD_kinase"/>
    <property type="match status" value="1"/>
</dbReference>
<accession>A0A6L6QKU1</accession>
<dbReference type="AlphaFoldDB" id="A0A6L6QKU1"/>
<keyword evidence="1" id="KW-0808">Transferase</keyword>
<dbReference type="InterPro" id="IPR011386">
    <property type="entry name" value="Put_ATP-NAD_kin"/>
</dbReference>
<dbReference type="InterPro" id="IPR017438">
    <property type="entry name" value="ATP-NAD_kinase_N"/>
</dbReference>
<evidence type="ECO:0000313" key="1">
    <source>
        <dbReference type="EMBL" id="MTW12286.1"/>
    </source>
</evidence>
<gene>
    <name evidence="1" type="ORF">GM658_16895</name>
</gene>